<organism evidence="1 2">
    <name type="scientific">Actinoallomurus bryophytorum</name>
    <dbReference type="NCBI Taxonomy" id="1490222"/>
    <lineage>
        <taxon>Bacteria</taxon>
        <taxon>Bacillati</taxon>
        <taxon>Actinomycetota</taxon>
        <taxon>Actinomycetes</taxon>
        <taxon>Streptosporangiales</taxon>
        <taxon>Thermomonosporaceae</taxon>
        <taxon>Actinoallomurus</taxon>
    </lineage>
</organism>
<reference evidence="1 2" key="1">
    <citation type="submission" date="2019-06" db="EMBL/GenBank/DDBJ databases">
        <title>Sequencing the genomes of 1000 actinobacteria strains.</title>
        <authorList>
            <person name="Klenk H.-P."/>
        </authorList>
    </citation>
    <scope>NUCLEOTIDE SEQUENCE [LARGE SCALE GENOMIC DNA]</scope>
    <source>
        <strain evidence="1 2">DSM 102200</strain>
    </source>
</reference>
<dbReference type="AlphaFoldDB" id="A0A543CG79"/>
<evidence type="ECO:0000313" key="1">
    <source>
        <dbReference type="EMBL" id="TQL96119.1"/>
    </source>
</evidence>
<proteinExistence type="predicted"/>
<protein>
    <recommendedName>
        <fullName evidence="3">DUF1704 domain-containing protein</fullName>
    </recommendedName>
</protein>
<sequence>MSTRDAVETTIRAWNAHELSRGAPAALDFDFHPIESEPPAPADRLTTFYRLQELAQDADEPAVAQRIGADLAYLRALMGERQGLDAYVRATQGCPAAGWPAEYVTAAGVVARQCVEARGVHWGSATAADLAQTEGPIDAEAAPDAIRQAADEYEPAVREATGSDASYELTIEETVVDAYWAYWLDGAGQHVRLRLNMPNATFTKVQARQFALHEVLGHGLQGASISAHCATEEVPWVRLSSVHGPQQVLLEGLAQAFPLFVAPEDDALITRVRVDHYIQLVRSELQLMVNTGSSVEECTDHARSRVPWWSNSQIAGMLADRSTDPLLRTYMWAYAAGIDWFTNLADADETAIRQVLHASYRAPLTPAELEALWPQGPTIGGSSRPAHSP</sequence>
<name>A0A543CG79_9ACTN</name>
<keyword evidence="2" id="KW-1185">Reference proteome</keyword>
<comment type="caution">
    <text evidence="1">The sequence shown here is derived from an EMBL/GenBank/DDBJ whole genome shotgun (WGS) entry which is preliminary data.</text>
</comment>
<evidence type="ECO:0008006" key="3">
    <source>
        <dbReference type="Google" id="ProtNLM"/>
    </source>
</evidence>
<dbReference type="OrthoDB" id="4350027at2"/>
<dbReference type="Proteomes" id="UP000316096">
    <property type="component" value="Unassembled WGS sequence"/>
</dbReference>
<dbReference type="EMBL" id="VFOZ01000001">
    <property type="protein sequence ID" value="TQL96119.1"/>
    <property type="molecule type" value="Genomic_DNA"/>
</dbReference>
<gene>
    <name evidence="1" type="ORF">FB559_1640</name>
</gene>
<dbReference type="RefSeq" id="WP_141954912.1">
    <property type="nucleotide sequence ID" value="NZ_VFOZ01000001.1"/>
</dbReference>
<evidence type="ECO:0000313" key="2">
    <source>
        <dbReference type="Proteomes" id="UP000316096"/>
    </source>
</evidence>
<accession>A0A543CG79</accession>